<dbReference type="STRING" id="587636.SAMN05216199_2464"/>
<evidence type="ECO:0000256" key="8">
    <source>
        <dbReference type="SAM" id="Phobius"/>
    </source>
</evidence>
<dbReference type="OrthoDB" id="9784366at2"/>
<feature type="transmembrane region" description="Helical" evidence="8">
    <location>
        <begin position="322"/>
        <end position="348"/>
    </location>
</feature>
<evidence type="ECO:0000256" key="1">
    <source>
        <dbReference type="ARBA" id="ARBA00004651"/>
    </source>
</evidence>
<accession>A0A1H9VPK4</accession>
<name>A0A1H9VPK4_9MICO</name>
<feature type="transmembrane region" description="Helical" evidence="8">
    <location>
        <begin position="85"/>
        <end position="107"/>
    </location>
</feature>
<evidence type="ECO:0000256" key="5">
    <source>
        <dbReference type="ARBA" id="ARBA00022692"/>
    </source>
</evidence>
<dbReference type="GO" id="GO:0055085">
    <property type="term" value="P:transmembrane transport"/>
    <property type="evidence" value="ECO:0007669"/>
    <property type="project" value="TreeGrafter"/>
</dbReference>
<dbReference type="GO" id="GO:0005886">
    <property type="term" value="C:plasma membrane"/>
    <property type="evidence" value="ECO:0007669"/>
    <property type="project" value="UniProtKB-SubCell"/>
</dbReference>
<keyword evidence="6 8" id="KW-1133">Transmembrane helix</keyword>
<evidence type="ECO:0000313" key="9">
    <source>
        <dbReference type="EMBL" id="SES23277.1"/>
    </source>
</evidence>
<dbReference type="Proteomes" id="UP000199019">
    <property type="component" value="Unassembled WGS sequence"/>
</dbReference>
<feature type="transmembrane region" description="Helical" evidence="8">
    <location>
        <begin position="169"/>
        <end position="187"/>
    </location>
</feature>
<dbReference type="PANTHER" id="PTHR21716">
    <property type="entry name" value="TRANSMEMBRANE PROTEIN"/>
    <property type="match status" value="1"/>
</dbReference>
<dbReference type="AlphaFoldDB" id="A0A1H9VPK4"/>
<dbReference type="InterPro" id="IPR002549">
    <property type="entry name" value="AI-2E-like"/>
</dbReference>
<evidence type="ECO:0000256" key="2">
    <source>
        <dbReference type="ARBA" id="ARBA00009773"/>
    </source>
</evidence>
<feature type="transmembrane region" description="Helical" evidence="8">
    <location>
        <begin position="289"/>
        <end position="310"/>
    </location>
</feature>
<keyword evidence="10" id="KW-1185">Reference proteome</keyword>
<organism evidence="9 10">
    <name type="scientific">Pedococcus cremeus</name>
    <dbReference type="NCBI Taxonomy" id="587636"/>
    <lineage>
        <taxon>Bacteria</taxon>
        <taxon>Bacillati</taxon>
        <taxon>Actinomycetota</taxon>
        <taxon>Actinomycetes</taxon>
        <taxon>Micrococcales</taxon>
        <taxon>Intrasporangiaceae</taxon>
        <taxon>Pedococcus</taxon>
    </lineage>
</organism>
<keyword evidence="4" id="KW-1003">Cell membrane</keyword>
<dbReference type="EMBL" id="FOHB01000004">
    <property type="protein sequence ID" value="SES23277.1"/>
    <property type="molecule type" value="Genomic_DNA"/>
</dbReference>
<dbReference type="Pfam" id="PF01594">
    <property type="entry name" value="AI-2E_transport"/>
    <property type="match status" value="1"/>
</dbReference>
<sequence length="377" mass="39586">MTTQHETSSPHSNDVHVPRPLAVAAAWSWRLLVIIAAVALLVTALRTASLIVVPLAVAALFTALLAPAALWLAARTPLSRGLSSLVVLLGAFAVVLALGTAAAAQLASGAGSMRTSAEQGFAKITEWLRTGPLQLTSAQLADYLDKARESLKANSSMLTSGVLSVGTSAGHFLAGMLICLIATYFFLAEGERIWAFFVRMLPRPAQAPTHEAFRRGWTSLGHYARTQVVVAGVDAIGIGLGALVLGLPFVIPLTLLVFLSSFIPIVGAILSGVVAVLIALLVKGPTVALLMLAVVLLVQQVETHVLQPFLMGRAVALHPLAVIAAVALGSFLLGIVGALFAVPVLAVANSVIRYYFRQEPELEEQPEPDPTEVTVPE</sequence>
<dbReference type="PANTHER" id="PTHR21716:SF53">
    <property type="entry name" value="PERMEASE PERM-RELATED"/>
    <property type="match status" value="1"/>
</dbReference>
<gene>
    <name evidence="9" type="ORF">SAMN05216199_2464</name>
</gene>
<evidence type="ECO:0000256" key="4">
    <source>
        <dbReference type="ARBA" id="ARBA00022475"/>
    </source>
</evidence>
<protein>
    <submittedName>
        <fullName evidence="9">Predicted PurR-regulated permease PerM</fullName>
    </submittedName>
</protein>
<proteinExistence type="inferred from homology"/>
<dbReference type="RefSeq" id="WP_091758532.1">
    <property type="nucleotide sequence ID" value="NZ_FOHB01000004.1"/>
</dbReference>
<evidence type="ECO:0000256" key="7">
    <source>
        <dbReference type="ARBA" id="ARBA00023136"/>
    </source>
</evidence>
<evidence type="ECO:0000256" key="3">
    <source>
        <dbReference type="ARBA" id="ARBA00022448"/>
    </source>
</evidence>
<keyword evidence="5 8" id="KW-0812">Transmembrane</keyword>
<evidence type="ECO:0000313" key="10">
    <source>
        <dbReference type="Proteomes" id="UP000199019"/>
    </source>
</evidence>
<feature type="transmembrane region" description="Helical" evidence="8">
    <location>
        <begin position="51"/>
        <end position="73"/>
    </location>
</feature>
<feature type="transmembrane region" description="Helical" evidence="8">
    <location>
        <begin position="257"/>
        <end position="282"/>
    </location>
</feature>
<keyword evidence="3" id="KW-0813">Transport</keyword>
<reference evidence="10" key="1">
    <citation type="submission" date="2016-10" db="EMBL/GenBank/DDBJ databases">
        <authorList>
            <person name="Varghese N."/>
            <person name="Submissions S."/>
        </authorList>
    </citation>
    <scope>NUCLEOTIDE SEQUENCE [LARGE SCALE GENOMIC DNA]</scope>
    <source>
        <strain evidence="10">CGMCC 1.6963</strain>
    </source>
</reference>
<feature type="transmembrane region" description="Helical" evidence="8">
    <location>
        <begin position="228"/>
        <end position="251"/>
    </location>
</feature>
<keyword evidence="7 8" id="KW-0472">Membrane</keyword>
<feature type="transmembrane region" description="Helical" evidence="8">
    <location>
        <begin position="21"/>
        <end position="45"/>
    </location>
</feature>
<comment type="similarity">
    <text evidence="2">Belongs to the autoinducer-2 exporter (AI-2E) (TC 2.A.86) family.</text>
</comment>
<comment type="subcellular location">
    <subcellularLocation>
        <location evidence="1">Cell membrane</location>
        <topology evidence="1">Multi-pass membrane protein</topology>
    </subcellularLocation>
</comment>
<evidence type="ECO:0000256" key="6">
    <source>
        <dbReference type="ARBA" id="ARBA00022989"/>
    </source>
</evidence>